<evidence type="ECO:0000313" key="2">
    <source>
        <dbReference type="Proteomes" id="UP001162501"/>
    </source>
</evidence>
<gene>
    <name evidence="1" type="ORF">MRATA1EN3_LOCUS17205</name>
</gene>
<organism evidence="1 2">
    <name type="scientific">Rangifer tarandus platyrhynchus</name>
    <name type="common">Svalbard reindeer</name>
    <dbReference type="NCBI Taxonomy" id="3082113"/>
    <lineage>
        <taxon>Eukaryota</taxon>
        <taxon>Metazoa</taxon>
        <taxon>Chordata</taxon>
        <taxon>Craniata</taxon>
        <taxon>Vertebrata</taxon>
        <taxon>Euteleostomi</taxon>
        <taxon>Mammalia</taxon>
        <taxon>Eutheria</taxon>
        <taxon>Laurasiatheria</taxon>
        <taxon>Artiodactyla</taxon>
        <taxon>Ruminantia</taxon>
        <taxon>Pecora</taxon>
        <taxon>Cervidae</taxon>
        <taxon>Odocoileinae</taxon>
        <taxon>Rangifer</taxon>
    </lineage>
</organism>
<accession>A0ACB0EYV0</accession>
<reference evidence="1" key="1">
    <citation type="submission" date="2023-05" db="EMBL/GenBank/DDBJ databases">
        <authorList>
            <consortium name="ELIXIR-Norway"/>
        </authorList>
    </citation>
    <scope>NUCLEOTIDE SEQUENCE</scope>
</reference>
<protein>
    <submittedName>
        <fullName evidence="1">Uncharacterized protein</fullName>
    </submittedName>
</protein>
<name>A0ACB0EYV0_RANTA</name>
<proteinExistence type="predicted"/>
<evidence type="ECO:0000313" key="1">
    <source>
        <dbReference type="EMBL" id="CAI9705992.1"/>
    </source>
</evidence>
<dbReference type="EMBL" id="OX596113">
    <property type="protein sequence ID" value="CAI9705992.1"/>
    <property type="molecule type" value="Genomic_DNA"/>
</dbReference>
<dbReference type="Proteomes" id="UP001162501">
    <property type="component" value="Chromosome 29"/>
</dbReference>
<sequence length="240" mass="24734">MAAWTESGQGPTSLPVQGAGSSIGPSGLACRRDRCTGLSAGGPDGHTDTSVPSAGSSKGKSASPAFLLRPPLTPQTRASSLTDRTLLYAVFHQPGEPSTHRNKPGSLGPGSARHRAGGGARPRAGAGRPVSLHTGPESLAAGLCAPGARREARPSGGQMVDRPESVAVSPDTVQRVASRSDILHQKRGSRGQTAVAVPPYPASGQDQPWFPQTISGSCQLRVRNLETSFNYRPSSVLAFS</sequence>